<gene>
    <name evidence="13" type="ORF">ACFSQ3_07270</name>
</gene>
<dbReference type="Pfam" id="PF07715">
    <property type="entry name" value="Plug"/>
    <property type="match status" value="1"/>
</dbReference>
<keyword evidence="5 9" id="KW-0798">TonB box</keyword>
<feature type="region of interest" description="Disordered" evidence="10">
    <location>
        <begin position="296"/>
        <end position="315"/>
    </location>
</feature>
<evidence type="ECO:0000256" key="6">
    <source>
        <dbReference type="ARBA" id="ARBA00023136"/>
    </source>
</evidence>
<organism evidence="13 14">
    <name type="scientific">Sphingobacterium corticis</name>
    <dbReference type="NCBI Taxonomy" id="1812823"/>
    <lineage>
        <taxon>Bacteria</taxon>
        <taxon>Pseudomonadati</taxon>
        <taxon>Bacteroidota</taxon>
        <taxon>Sphingobacteriia</taxon>
        <taxon>Sphingobacteriales</taxon>
        <taxon>Sphingobacteriaceae</taxon>
        <taxon>Sphingobacterium</taxon>
    </lineage>
</organism>
<evidence type="ECO:0000313" key="14">
    <source>
        <dbReference type="Proteomes" id="UP001597393"/>
    </source>
</evidence>
<feature type="domain" description="TonB-dependent receptor plug" evidence="12">
    <location>
        <begin position="112"/>
        <end position="233"/>
    </location>
</feature>
<comment type="subcellular location">
    <subcellularLocation>
        <location evidence="1 8">Cell outer membrane</location>
        <topology evidence="1 8">Multi-pass membrane protein</topology>
    </subcellularLocation>
</comment>
<dbReference type="InterPro" id="IPR037066">
    <property type="entry name" value="Plug_dom_sf"/>
</dbReference>
<dbReference type="InterPro" id="IPR008969">
    <property type="entry name" value="CarboxyPept-like_regulatory"/>
</dbReference>
<keyword evidence="6 8" id="KW-0472">Membrane</keyword>
<evidence type="ECO:0000256" key="3">
    <source>
        <dbReference type="ARBA" id="ARBA00022452"/>
    </source>
</evidence>
<dbReference type="Gene3D" id="2.60.40.1120">
    <property type="entry name" value="Carboxypeptidase-like, regulatory domain"/>
    <property type="match status" value="1"/>
</dbReference>
<dbReference type="InterPro" id="IPR012910">
    <property type="entry name" value="Plug_dom"/>
</dbReference>
<dbReference type="SUPFAM" id="SSF49464">
    <property type="entry name" value="Carboxypeptidase regulatory domain-like"/>
    <property type="match status" value="1"/>
</dbReference>
<comment type="caution">
    <text evidence="13">The sequence shown here is derived from an EMBL/GenBank/DDBJ whole genome shotgun (WGS) entry which is preliminary data.</text>
</comment>
<dbReference type="Proteomes" id="UP001597393">
    <property type="component" value="Unassembled WGS sequence"/>
</dbReference>
<dbReference type="InterPro" id="IPR023996">
    <property type="entry name" value="TonB-dep_OMP_SusC/RagA"/>
</dbReference>
<evidence type="ECO:0000313" key="13">
    <source>
        <dbReference type="EMBL" id="MFD2598748.1"/>
    </source>
</evidence>
<protein>
    <submittedName>
        <fullName evidence="13">SusC/RagA family TonB-linked outer membrane protein</fullName>
    </submittedName>
</protein>
<keyword evidence="14" id="KW-1185">Reference proteome</keyword>
<dbReference type="EMBL" id="JBHUMA010000006">
    <property type="protein sequence ID" value="MFD2598748.1"/>
    <property type="molecule type" value="Genomic_DNA"/>
</dbReference>
<dbReference type="NCBIfam" id="TIGR04056">
    <property type="entry name" value="OMP_RagA_SusC"/>
    <property type="match status" value="1"/>
</dbReference>
<dbReference type="InterPro" id="IPR023997">
    <property type="entry name" value="TonB-dep_OMP_SusC/RagA_CS"/>
</dbReference>
<evidence type="ECO:0000259" key="11">
    <source>
        <dbReference type="Pfam" id="PF00593"/>
    </source>
</evidence>
<dbReference type="RefSeq" id="WP_380868877.1">
    <property type="nucleotide sequence ID" value="NZ_JBHUMA010000006.1"/>
</dbReference>
<evidence type="ECO:0000256" key="1">
    <source>
        <dbReference type="ARBA" id="ARBA00004571"/>
    </source>
</evidence>
<dbReference type="InterPro" id="IPR000531">
    <property type="entry name" value="Beta-barrel_TonB"/>
</dbReference>
<evidence type="ECO:0000256" key="10">
    <source>
        <dbReference type="SAM" id="MobiDB-lite"/>
    </source>
</evidence>
<keyword evidence="7 8" id="KW-0998">Cell outer membrane</keyword>
<evidence type="ECO:0000256" key="2">
    <source>
        <dbReference type="ARBA" id="ARBA00022448"/>
    </source>
</evidence>
<dbReference type="InterPro" id="IPR039426">
    <property type="entry name" value="TonB-dep_rcpt-like"/>
</dbReference>
<evidence type="ECO:0000256" key="8">
    <source>
        <dbReference type="PROSITE-ProRule" id="PRU01360"/>
    </source>
</evidence>
<dbReference type="Pfam" id="PF13715">
    <property type="entry name" value="CarbopepD_reg_2"/>
    <property type="match status" value="1"/>
</dbReference>
<keyword evidence="3 8" id="KW-1134">Transmembrane beta strand</keyword>
<evidence type="ECO:0000256" key="5">
    <source>
        <dbReference type="ARBA" id="ARBA00023077"/>
    </source>
</evidence>
<accession>A0ABW5NLD4</accession>
<dbReference type="SUPFAM" id="SSF56935">
    <property type="entry name" value="Porins"/>
    <property type="match status" value="1"/>
</dbReference>
<comment type="similarity">
    <text evidence="8 9">Belongs to the TonB-dependent receptor family.</text>
</comment>
<evidence type="ECO:0000256" key="9">
    <source>
        <dbReference type="RuleBase" id="RU003357"/>
    </source>
</evidence>
<dbReference type="InterPro" id="IPR036942">
    <property type="entry name" value="Beta-barrel_TonB_sf"/>
</dbReference>
<dbReference type="Pfam" id="PF00593">
    <property type="entry name" value="TonB_dep_Rec_b-barrel"/>
    <property type="match status" value="1"/>
</dbReference>
<evidence type="ECO:0000256" key="4">
    <source>
        <dbReference type="ARBA" id="ARBA00022692"/>
    </source>
</evidence>
<sequence>MTFFLASTIFSQVSQPLINATLKGIIIDSLTREPIEGATIQLQGVTHRLKSDAKGNFEIVTGQKLPINLSISSIGYYTKNIVANTPQIEIVLQASLDRLEEMVVVGYGTQRRRDLTGAVAKIDAAEVNKIPVASFDAQLQGKLPGVQVVTNSGVPGENIFLRVRGTTSINSSSDPLYIVDGVFLNNTSLQTIGLGGRTSSPLTDINPADIASIEVLKDASATAIYGSRGANGVIIITTKTGSYGSKTKIDVNVLSGWAEANPSLLPKLASGSETATLANEWWINSGLDNPRLNQTFANRPFRPVSEGGKGNPEDQETYDRLGFLLRHGKLQDYSIGIQGGGEKTRFYIGGGYTGQQAYIKVIDFSRANLKFNFDHQLSDRVKIGLTNNFSRTYRNQARTGDGPQVSLFNSAISSATNIPIFTTDGAINGVDNTYTLVDNYDVNTTSLRYIGSAFAEINLAKGLTLKSTFSADYNLYDESQYWNSKTSIGIANGNQATSGITRNSTWINEQILSYQTTIANNHQLNALVGNTLQSNVLDFSYLEGNGFANDSYKLISSAATIRGSENWTKYTISSFFGRVGYNYADKYFAEATLRTDGSSKFGANNRWGYFPAFSAGWRISEEAFLSQAEWLNDFKIRGSYGITGNQAGISNFAARGLWSGDASYANIHGTALPGVGPFQLGNDDLRWERTAQTDLGVDLSLFGHRLGVTVDLYHKYTSDLLLEQPIKGSSGFSDYWANVGEISNKGYEVLINAVNIKNQNFSWNTTLNISGNRNNIEYLPSQITQYTRDWVILKQGHSLNSFWLYEQLYVDPQTGNAVFDGQLADGSLPTSARKIFRNAYPKFYGGIGNTFTYKEFDLGVDFSFQYGNYSLNLYRYFRERNPSTGGVFDNVLNRWQESGDETDVPRLTSVGLNYTIDANSRYLEDASFLKLRQLTFGYKLPRQIAEKVGVSNARIYFLGSNLFLWSKYTGDPESNVTSNPNAQGIGSFGTPPQPRTFQLGLNVTL</sequence>
<feature type="domain" description="TonB-dependent receptor-like beta-barrel" evidence="11">
    <location>
        <begin position="391"/>
        <end position="876"/>
    </location>
</feature>
<dbReference type="Gene3D" id="2.40.170.20">
    <property type="entry name" value="TonB-dependent receptor, beta-barrel domain"/>
    <property type="match status" value="1"/>
</dbReference>
<proteinExistence type="inferred from homology"/>
<evidence type="ECO:0000259" key="12">
    <source>
        <dbReference type="Pfam" id="PF07715"/>
    </source>
</evidence>
<dbReference type="Gene3D" id="2.170.130.10">
    <property type="entry name" value="TonB-dependent receptor, plug domain"/>
    <property type="match status" value="1"/>
</dbReference>
<dbReference type="NCBIfam" id="TIGR04057">
    <property type="entry name" value="SusC_RagA_signa"/>
    <property type="match status" value="1"/>
</dbReference>
<dbReference type="PROSITE" id="PS52016">
    <property type="entry name" value="TONB_DEPENDENT_REC_3"/>
    <property type="match status" value="1"/>
</dbReference>
<evidence type="ECO:0000256" key="7">
    <source>
        <dbReference type="ARBA" id="ARBA00023237"/>
    </source>
</evidence>
<name>A0ABW5NLD4_9SPHI</name>
<keyword evidence="4 8" id="KW-0812">Transmembrane</keyword>
<reference evidence="14" key="1">
    <citation type="journal article" date="2019" name="Int. J. Syst. Evol. Microbiol.">
        <title>The Global Catalogue of Microorganisms (GCM) 10K type strain sequencing project: providing services to taxonomists for standard genome sequencing and annotation.</title>
        <authorList>
            <consortium name="The Broad Institute Genomics Platform"/>
            <consortium name="The Broad Institute Genome Sequencing Center for Infectious Disease"/>
            <person name="Wu L."/>
            <person name="Ma J."/>
        </authorList>
    </citation>
    <scope>NUCLEOTIDE SEQUENCE [LARGE SCALE GENOMIC DNA]</scope>
    <source>
        <strain evidence="14">KCTC 42248</strain>
    </source>
</reference>
<keyword evidence="2 8" id="KW-0813">Transport</keyword>